<dbReference type="Proteomes" id="UP001055879">
    <property type="component" value="Linkage Group LG18"/>
</dbReference>
<proteinExistence type="predicted"/>
<dbReference type="EMBL" id="CM042064">
    <property type="protein sequence ID" value="KAI3665447.1"/>
    <property type="molecule type" value="Genomic_DNA"/>
</dbReference>
<name>A0ACB8XES5_ARCLA</name>
<protein>
    <submittedName>
        <fullName evidence="1">Uncharacterized protein</fullName>
    </submittedName>
</protein>
<sequence>MDIQVRKRIIKGLDGSSSIDEDSSSSSLSSIDEDLSKKQVKRIRKGVERTIYKDTKQNEAGDKGSEDDWFVEESRFEEKKKDDQDRGSIDGGEVQSVRKTQLTEKPSGEVPEKEEEVETSKEKGDNMNSAINGEGVLVPEGVDGKGIAETKAEEKDGGREKGSTSESRRQESSEPLKSGVSTQDETAVQNKINSTDASRGLEEFDAKIGVQWGNEKEEHSRGRKE</sequence>
<comment type="caution">
    <text evidence="1">The sequence shown here is derived from an EMBL/GenBank/DDBJ whole genome shotgun (WGS) entry which is preliminary data.</text>
</comment>
<reference evidence="2" key="1">
    <citation type="journal article" date="2022" name="Mol. Ecol. Resour.">
        <title>The genomes of chicory, endive, great burdock and yacon provide insights into Asteraceae palaeo-polyploidization history and plant inulin production.</title>
        <authorList>
            <person name="Fan W."/>
            <person name="Wang S."/>
            <person name="Wang H."/>
            <person name="Wang A."/>
            <person name="Jiang F."/>
            <person name="Liu H."/>
            <person name="Zhao H."/>
            <person name="Xu D."/>
            <person name="Zhang Y."/>
        </authorList>
    </citation>
    <scope>NUCLEOTIDE SEQUENCE [LARGE SCALE GENOMIC DNA]</scope>
    <source>
        <strain evidence="2">cv. Niubang</strain>
    </source>
</reference>
<gene>
    <name evidence="1" type="ORF">L6452_44074</name>
</gene>
<accession>A0ACB8XES5</accession>
<evidence type="ECO:0000313" key="2">
    <source>
        <dbReference type="Proteomes" id="UP001055879"/>
    </source>
</evidence>
<organism evidence="1 2">
    <name type="scientific">Arctium lappa</name>
    <name type="common">Greater burdock</name>
    <name type="synonym">Lappa major</name>
    <dbReference type="NCBI Taxonomy" id="4217"/>
    <lineage>
        <taxon>Eukaryota</taxon>
        <taxon>Viridiplantae</taxon>
        <taxon>Streptophyta</taxon>
        <taxon>Embryophyta</taxon>
        <taxon>Tracheophyta</taxon>
        <taxon>Spermatophyta</taxon>
        <taxon>Magnoliopsida</taxon>
        <taxon>eudicotyledons</taxon>
        <taxon>Gunneridae</taxon>
        <taxon>Pentapetalae</taxon>
        <taxon>asterids</taxon>
        <taxon>campanulids</taxon>
        <taxon>Asterales</taxon>
        <taxon>Asteraceae</taxon>
        <taxon>Carduoideae</taxon>
        <taxon>Cardueae</taxon>
        <taxon>Arctiinae</taxon>
        <taxon>Arctium</taxon>
    </lineage>
</organism>
<keyword evidence="2" id="KW-1185">Reference proteome</keyword>
<evidence type="ECO:0000313" key="1">
    <source>
        <dbReference type="EMBL" id="KAI3665447.1"/>
    </source>
</evidence>
<reference evidence="1 2" key="2">
    <citation type="journal article" date="2022" name="Mol. Ecol. Resour.">
        <title>The genomes of chicory, endive, great burdock and yacon provide insights into Asteraceae paleo-polyploidization history and plant inulin production.</title>
        <authorList>
            <person name="Fan W."/>
            <person name="Wang S."/>
            <person name="Wang H."/>
            <person name="Wang A."/>
            <person name="Jiang F."/>
            <person name="Liu H."/>
            <person name="Zhao H."/>
            <person name="Xu D."/>
            <person name="Zhang Y."/>
        </authorList>
    </citation>
    <scope>NUCLEOTIDE SEQUENCE [LARGE SCALE GENOMIC DNA]</scope>
    <source>
        <strain evidence="2">cv. Niubang</strain>
    </source>
</reference>